<protein>
    <recommendedName>
        <fullName evidence="1">HNH nuclease domain-containing protein</fullName>
    </recommendedName>
</protein>
<dbReference type="OrthoDB" id="2084290at2"/>
<feature type="domain" description="HNH nuclease" evidence="1">
    <location>
        <begin position="20"/>
        <end position="79"/>
    </location>
</feature>
<dbReference type="CDD" id="cd00085">
    <property type="entry name" value="HNHc"/>
    <property type="match status" value="1"/>
</dbReference>
<name>A0A1X0D1J1_9MYCO</name>
<dbReference type="InterPro" id="IPR003615">
    <property type="entry name" value="HNH_nuc"/>
</dbReference>
<dbReference type="EMBL" id="MVHP01000011">
    <property type="protein sequence ID" value="ORA66032.1"/>
    <property type="molecule type" value="Genomic_DNA"/>
</dbReference>
<reference evidence="2 3" key="1">
    <citation type="submission" date="2017-02" db="EMBL/GenBank/DDBJ databases">
        <title>The new phylogeny of genus Mycobacterium.</title>
        <authorList>
            <person name="Tortoli E."/>
            <person name="Trovato A."/>
            <person name="Cirillo D.M."/>
        </authorList>
    </citation>
    <scope>NUCLEOTIDE SEQUENCE [LARGE SCALE GENOMIC DNA]</scope>
    <source>
        <strain evidence="2 3">FI-09383</strain>
    </source>
</reference>
<dbReference type="Gene3D" id="1.10.30.50">
    <property type="match status" value="1"/>
</dbReference>
<dbReference type="Proteomes" id="UP000192772">
    <property type="component" value="Unassembled WGS sequence"/>
</dbReference>
<dbReference type="Pfam" id="PF01844">
    <property type="entry name" value="HNH"/>
    <property type="match status" value="1"/>
</dbReference>
<comment type="caution">
    <text evidence="2">The sequence shown here is derived from an EMBL/GenBank/DDBJ whole genome shotgun (WGS) entry which is preliminary data.</text>
</comment>
<dbReference type="SMART" id="SM00507">
    <property type="entry name" value="HNHc"/>
    <property type="match status" value="1"/>
</dbReference>
<proteinExistence type="predicted"/>
<dbReference type="InterPro" id="IPR002711">
    <property type="entry name" value="HNH"/>
</dbReference>
<evidence type="ECO:0000313" key="2">
    <source>
        <dbReference type="EMBL" id="ORA66032.1"/>
    </source>
</evidence>
<accession>A0A1X0D1J1</accession>
<dbReference type="GO" id="GO:0004519">
    <property type="term" value="F:endonuclease activity"/>
    <property type="evidence" value="ECO:0007669"/>
    <property type="project" value="InterPro"/>
</dbReference>
<dbReference type="GO" id="GO:0008270">
    <property type="term" value="F:zinc ion binding"/>
    <property type="evidence" value="ECO:0007669"/>
    <property type="project" value="InterPro"/>
</dbReference>
<organism evidence="2 3">
    <name type="scientific">Mycolicibacterium elephantis</name>
    <dbReference type="NCBI Taxonomy" id="81858"/>
    <lineage>
        <taxon>Bacteria</taxon>
        <taxon>Bacillati</taxon>
        <taxon>Actinomycetota</taxon>
        <taxon>Actinomycetes</taxon>
        <taxon>Mycobacteriales</taxon>
        <taxon>Mycobacteriaceae</taxon>
        <taxon>Mycolicibacterium</taxon>
    </lineage>
</organism>
<evidence type="ECO:0000259" key="1">
    <source>
        <dbReference type="SMART" id="SM00507"/>
    </source>
</evidence>
<dbReference type="STRING" id="81858.BST23_11945"/>
<evidence type="ECO:0000313" key="3">
    <source>
        <dbReference type="Proteomes" id="UP000192772"/>
    </source>
</evidence>
<gene>
    <name evidence="2" type="ORF">BST23_11945</name>
</gene>
<dbReference type="GO" id="GO:0003676">
    <property type="term" value="F:nucleic acid binding"/>
    <property type="evidence" value="ECO:0007669"/>
    <property type="project" value="InterPro"/>
</dbReference>
<dbReference type="AlphaFoldDB" id="A0A1X0D1J1"/>
<sequence length="128" mass="14156">MARPRFDRDGRRQYTAAERRLRRRLRALGDPCALCGGEIDYTLPQYDPLSFEVDHIVPVALGGMHTWQNVQASHRRCNRAKSDKLSLPAVAPAASAPTSAECLPGLCQRCNGTHDPEPGVAFVTARSW</sequence>